<organism evidence="1 2">
    <name type="scientific">Salicibibacter cibarius</name>
    <dbReference type="NCBI Taxonomy" id="2743000"/>
    <lineage>
        <taxon>Bacteria</taxon>
        <taxon>Bacillati</taxon>
        <taxon>Bacillota</taxon>
        <taxon>Bacilli</taxon>
        <taxon>Bacillales</taxon>
        <taxon>Bacillaceae</taxon>
        <taxon>Salicibibacter</taxon>
    </lineage>
</organism>
<dbReference type="KEGG" id="scia:HUG15_22505"/>
<name>A0A7T6Z763_9BACI</name>
<sequence length="235" mass="27925">MPKQTTHRPQSLPHGLWLMTQTWKDVLFAHWPLSPETLQAKIPDPLEIDTYEEQAWISVIPFEITQLRARFLPPVPFAHAFPEINVRTYVTFKGQTGVYFFSLDADHRLAVLTARSLFHLPYFYADMKVEREKGVIRYHSHRPKTIFETVYQPTSDVFTAEIGTLDDWLTERYRLYTTHRRHLYALDIHHQPWLLQHAKASFHKNTQAFELPATDPLLHYAKRQKVFFWPLRRCT</sequence>
<dbReference type="EMBL" id="CP054705">
    <property type="protein sequence ID" value="QQK78082.1"/>
    <property type="molecule type" value="Genomic_DNA"/>
</dbReference>
<dbReference type="Gene3D" id="2.40.400.10">
    <property type="entry name" value="Acetoacetate decarboxylase-like"/>
    <property type="match status" value="1"/>
</dbReference>
<dbReference type="Pfam" id="PF09844">
    <property type="entry name" value="DUF2071"/>
    <property type="match status" value="1"/>
</dbReference>
<dbReference type="Proteomes" id="UP000595823">
    <property type="component" value="Chromosome"/>
</dbReference>
<dbReference type="InterPro" id="IPR018644">
    <property type="entry name" value="DUF2071"/>
</dbReference>
<protein>
    <submittedName>
        <fullName evidence="1">DUF2071 domain-containing protein</fullName>
    </submittedName>
</protein>
<dbReference type="SUPFAM" id="SSF160104">
    <property type="entry name" value="Acetoacetate decarboxylase-like"/>
    <property type="match status" value="1"/>
</dbReference>
<accession>A0A7T6Z763</accession>
<dbReference type="InterPro" id="IPR023375">
    <property type="entry name" value="ADC_dom_sf"/>
</dbReference>
<reference evidence="1 2" key="1">
    <citation type="submission" date="2020-06" db="EMBL/GenBank/DDBJ databases">
        <title>Genomic analysis of Salicibibacter sp. NKC5-3.</title>
        <authorList>
            <person name="Oh Y.J."/>
        </authorList>
    </citation>
    <scope>NUCLEOTIDE SEQUENCE [LARGE SCALE GENOMIC DNA]</scope>
    <source>
        <strain evidence="1 2">NKC5-3</strain>
    </source>
</reference>
<evidence type="ECO:0000313" key="1">
    <source>
        <dbReference type="EMBL" id="QQK78082.1"/>
    </source>
</evidence>
<gene>
    <name evidence="1" type="ORF">HUG15_22505</name>
</gene>
<keyword evidence="2" id="KW-1185">Reference proteome</keyword>
<dbReference type="AlphaFoldDB" id="A0A7T6Z763"/>
<dbReference type="PANTHER" id="PTHR39186">
    <property type="entry name" value="DUF2071 FAMILY PROTEIN"/>
    <property type="match status" value="1"/>
</dbReference>
<proteinExistence type="predicted"/>
<dbReference type="RefSeq" id="WP_200126047.1">
    <property type="nucleotide sequence ID" value="NZ_CP054705.1"/>
</dbReference>
<evidence type="ECO:0000313" key="2">
    <source>
        <dbReference type="Proteomes" id="UP000595823"/>
    </source>
</evidence>
<dbReference type="PANTHER" id="PTHR39186:SF1">
    <property type="entry name" value="DUF2071 DOMAIN-CONTAINING PROTEIN"/>
    <property type="match status" value="1"/>
</dbReference>